<keyword evidence="3 5" id="KW-0238">DNA-binding</keyword>
<proteinExistence type="predicted"/>
<dbReference type="SUPFAM" id="SSF46689">
    <property type="entry name" value="Homeodomain-like"/>
    <property type="match status" value="1"/>
</dbReference>
<dbReference type="InterPro" id="IPR050109">
    <property type="entry name" value="HTH-type_TetR-like_transc_reg"/>
</dbReference>
<reference evidence="8" key="1">
    <citation type="journal article" date="2019" name="Int. J. Syst. Evol. Microbiol.">
        <title>The Global Catalogue of Microorganisms (GCM) 10K type strain sequencing project: providing services to taxonomists for standard genome sequencing and annotation.</title>
        <authorList>
            <consortium name="The Broad Institute Genomics Platform"/>
            <consortium name="The Broad Institute Genome Sequencing Center for Infectious Disease"/>
            <person name="Wu L."/>
            <person name="Ma J."/>
        </authorList>
    </citation>
    <scope>NUCLEOTIDE SEQUENCE [LARGE SCALE GENOMIC DNA]</scope>
    <source>
        <strain evidence="8">JCM 17906</strain>
    </source>
</reference>
<dbReference type="Pfam" id="PF17932">
    <property type="entry name" value="TetR_C_24"/>
    <property type="match status" value="1"/>
</dbReference>
<dbReference type="Pfam" id="PF00440">
    <property type="entry name" value="TetR_N"/>
    <property type="match status" value="1"/>
</dbReference>
<evidence type="ECO:0000256" key="5">
    <source>
        <dbReference type="PROSITE-ProRule" id="PRU00335"/>
    </source>
</evidence>
<accession>A0ABP8RWA2</accession>
<evidence type="ECO:0000313" key="7">
    <source>
        <dbReference type="EMBL" id="GAA4550784.1"/>
    </source>
</evidence>
<comment type="caution">
    <text evidence="7">The sequence shown here is derived from an EMBL/GenBank/DDBJ whole genome shotgun (WGS) entry which is preliminary data.</text>
</comment>
<dbReference type="PANTHER" id="PTHR30055">
    <property type="entry name" value="HTH-TYPE TRANSCRIPTIONAL REGULATOR RUTR"/>
    <property type="match status" value="1"/>
</dbReference>
<name>A0ABP8RWA2_9PSEU</name>
<feature type="domain" description="HTH tetR-type" evidence="6">
    <location>
        <begin position="9"/>
        <end position="69"/>
    </location>
</feature>
<dbReference type="Gene3D" id="1.10.357.10">
    <property type="entry name" value="Tetracycline Repressor, domain 2"/>
    <property type="match status" value="1"/>
</dbReference>
<dbReference type="Proteomes" id="UP001501598">
    <property type="component" value="Unassembled WGS sequence"/>
</dbReference>
<sequence>MVTRAEMSIRTRASLISAAMDLLATRSYDDMSVGDVAAAAGVTKGAFYHHYVGKEELVFALQQHLLDEAIDASAVIVAERLPPAEELRALVRLHLTAVVEHRQALSVSLPERRSAGPEKWAVIRAKRNRIEAFVVECIERGRETGAFGPGDDPRLLAYGMLGMCYWSNVWFRRNGSWSIDEVADVLSRMVLDGVRAGA</sequence>
<keyword evidence="8" id="KW-1185">Reference proteome</keyword>
<evidence type="ECO:0000256" key="2">
    <source>
        <dbReference type="ARBA" id="ARBA00023015"/>
    </source>
</evidence>
<dbReference type="SUPFAM" id="SSF48498">
    <property type="entry name" value="Tetracyclin repressor-like, C-terminal domain"/>
    <property type="match status" value="1"/>
</dbReference>
<dbReference type="InterPro" id="IPR041490">
    <property type="entry name" value="KstR2_TetR_C"/>
</dbReference>
<evidence type="ECO:0000256" key="1">
    <source>
        <dbReference type="ARBA" id="ARBA00022491"/>
    </source>
</evidence>
<dbReference type="InterPro" id="IPR009057">
    <property type="entry name" value="Homeodomain-like_sf"/>
</dbReference>
<organism evidence="7 8">
    <name type="scientific">Pseudonocardia xishanensis</name>
    <dbReference type="NCBI Taxonomy" id="630995"/>
    <lineage>
        <taxon>Bacteria</taxon>
        <taxon>Bacillati</taxon>
        <taxon>Actinomycetota</taxon>
        <taxon>Actinomycetes</taxon>
        <taxon>Pseudonocardiales</taxon>
        <taxon>Pseudonocardiaceae</taxon>
        <taxon>Pseudonocardia</taxon>
    </lineage>
</organism>
<evidence type="ECO:0000256" key="4">
    <source>
        <dbReference type="ARBA" id="ARBA00023163"/>
    </source>
</evidence>
<dbReference type="RefSeq" id="WP_345421000.1">
    <property type="nucleotide sequence ID" value="NZ_BAABGT010000061.1"/>
</dbReference>
<dbReference type="PROSITE" id="PS50977">
    <property type="entry name" value="HTH_TETR_2"/>
    <property type="match status" value="1"/>
</dbReference>
<dbReference type="InterPro" id="IPR001647">
    <property type="entry name" value="HTH_TetR"/>
</dbReference>
<evidence type="ECO:0000259" key="6">
    <source>
        <dbReference type="PROSITE" id="PS50977"/>
    </source>
</evidence>
<keyword evidence="1" id="KW-0678">Repressor</keyword>
<gene>
    <name evidence="7" type="ORF">GCM10023175_41510</name>
</gene>
<dbReference type="PANTHER" id="PTHR30055:SF175">
    <property type="entry name" value="HTH-TYPE TRANSCRIPTIONAL REPRESSOR KSTR2"/>
    <property type="match status" value="1"/>
</dbReference>
<evidence type="ECO:0000313" key="8">
    <source>
        <dbReference type="Proteomes" id="UP001501598"/>
    </source>
</evidence>
<dbReference type="InterPro" id="IPR036271">
    <property type="entry name" value="Tet_transcr_reg_TetR-rel_C_sf"/>
</dbReference>
<keyword evidence="4" id="KW-0804">Transcription</keyword>
<dbReference type="EMBL" id="BAABGT010000061">
    <property type="protein sequence ID" value="GAA4550784.1"/>
    <property type="molecule type" value="Genomic_DNA"/>
</dbReference>
<protein>
    <submittedName>
        <fullName evidence="7">TetR/AcrR family transcriptional regulator</fullName>
    </submittedName>
</protein>
<dbReference type="Gene3D" id="1.10.10.60">
    <property type="entry name" value="Homeodomain-like"/>
    <property type="match status" value="1"/>
</dbReference>
<keyword evidence="2" id="KW-0805">Transcription regulation</keyword>
<feature type="DNA-binding region" description="H-T-H motif" evidence="5">
    <location>
        <begin position="32"/>
        <end position="51"/>
    </location>
</feature>
<dbReference type="PRINTS" id="PR00455">
    <property type="entry name" value="HTHTETR"/>
</dbReference>
<evidence type="ECO:0000256" key="3">
    <source>
        <dbReference type="ARBA" id="ARBA00023125"/>
    </source>
</evidence>